<organism evidence="1">
    <name type="scientific">Streptomyces sp. SID7499</name>
    <dbReference type="NCBI Taxonomy" id="2706086"/>
    <lineage>
        <taxon>Bacteria</taxon>
        <taxon>Bacillati</taxon>
        <taxon>Actinomycetota</taxon>
        <taxon>Actinomycetes</taxon>
        <taxon>Kitasatosporales</taxon>
        <taxon>Streptomycetaceae</taxon>
        <taxon>Streptomyces</taxon>
    </lineage>
</organism>
<evidence type="ECO:0000313" key="1">
    <source>
        <dbReference type="EMBL" id="NEE08448.1"/>
    </source>
</evidence>
<gene>
    <name evidence="1" type="ORF">G3M58_18565</name>
</gene>
<dbReference type="AlphaFoldDB" id="A0A6G3WSF0"/>
<dbReference type="EMBL" id="JAAGMN010001868">
    <property type="protein sequence ID" value="NEE08448.1"/>
    <property type="molecule type" value="Genomic_DNA"/>
</dbReference>
<proteinExistence type="predicted"/>
<feature type="non-terminal residue" evidence="1">
    <location>
        <position position="40"/>
    </location>
</feature>
<accession>A0A6G3WSF0</accession>
<sequence>MAARPLKEIIEPGWADALEPVAERVAAMGDFLRAEIAAGR</sequence>
<protein>
    <submittedName>
        <fullName evidence="1">Uracil-DNA glycosylase</fullName>
    </submittedName>
</protein>
<reference evidence="1" key="1">
    <citation type="submission" date="2020-01" db="EMBL/GenBank/DDBJ databases">
        <title>Insect and environment-associated Actinomycetes.</title>
        <authorList>
            <person name="Currrie C."/>
            <person name="Chevrette M."/>
            <person name="Carlson C."/>
            <person name="Stubbendieck R."/>
            <person name="Wendt-Pienkowski E."/>
        </authorList>
    </citation>
    <scope>NUCLEOTIDE SEQUENCE</scope>
    <source>
        <strain evidence="1">SID7499</strain>
    </source>
</reference>
<comment type="caution">
    <text evidence="1">The sequence shown here is derived from an EMBL/GenBank/DDBJ whole genome shotgun (WGS) entry which is preliminary data.</text>
</comment>
<name>A0A6G3WSF0_9ACTN</name>